<dbReference type="RefSeq" id="WP_012386370.1">
    <property type="nucleotide sequence ID" value="NC_010581.1"/>
</dbReference>
<keyword evidence="3" id="KW-0813">Transport</keyword>
<evidence type="ECO:0000256" key="3">
    <source>
        <dbReference type="ARBA" id="ARBA00022448"/>
    </source>
</evidence>
<reference evidence="9 10" key="2">
    <citation type="journal article" date="2010" name="J. Bacteriol.">
        <title>Complete genome sequence of Beijerinckia indica subsp. indica.</title>
        <authorList>
            <person name="Tamas I."/>
            <person name="Dedysh S.N."/>
            <person name="Liesack W."/>
            <person name="Stott M.B."/>
            <person name="Alam M."/>
            <person name="Murrell J.C."/>
            <person name="Dunfield P.F."/>
        </authorList>
    </citation>
    <scope>NUCLEOTIDE SEQUENCE [LARGE SCALE GENOMIC DNA]</scope>
    <source>
        <strain evidence="10">ATCC 9039 / DSM 1715 / NCIMB 8712</strain>
    </source>
</reference>
<comment type="subcellular location">
    <subcellularLocation>
        <location evidence="1">Cell inner membrane</location>
        <topology evidence="1">Peripheral membrane protein</topology>
    </subcellularLocation>
</comment>
<dbReference type="SUPFAM" id="SSF52540">
    <property type="entry name" value="P-loop containing nucleoside triphosphate hydrolases"/>
    <property type="match status" value="2"/>
</dbReference>
<feature type="domain" description="ABC transporter" evidence="8">
    <location>
        <begin position="300"/>
        <end position="540"/>
    </location>
</feature>
<keyword evidence="5" id="KW-0547">Nucleotide-binding</keyword>
<evidence type="ECO:0000313" key="9">
    <source>
        <dbReference type="EMBL" id="ACB97022.1"/>
    </source>
</evidence>
<dbReference type="InterPro" id="IPR013563">
    <property type="entry name" value="Oligopep_ABC_C"/>
</dbReference>
<dbReference type="CDD" id="cd03257">
    <property type="entry name" value="ABC_NikE_OppD_transporters"/>
    <property type="match status" value="2"/>
</dbReference>
<dbReference type="GO" id="GO:0005524">
    <property type="term" value="F:ATP binding"/>
    <property type="evidence" value="ECO:0007669"/>
    <property type="project" value="UniProtKB-KW"/>
</dbReference>
<keyword evidence="4" id="KW-1003">Cell membrane</keyword>
<dbReference type="FunFam" id="3.40.50.300:FF:000016">
    <property type="entry name" value="Oligopeptide ABC transporter ATP-binding component"/>
    <property type="match status" value="1"/>
</dbReference>
<evidence type="ECO:0000256" key="6">
    <source>
        <dbReference type="ARBA" id="ARBA00022840"/>
    </source>
</evidence>
<dbReference type="PROSITE" id="PS50893">
    <property type="entry name" value="ABC_TRANSPORTER_2"/>
    <property type="match status" value="2"/>
</dbReference>
<dbReference type="InterPro" id="IPR017871">
    <property type="entry name" value="ABC_transporter-like_CS"/>
</dbReference>
<dbReference type="InterPro" id="IPR003439">
    <property type="entry name" value="ABC_transporter-like_ATP-bd"/>
</dbReference>
<evidence type="ECO:0000259" key="8">
    <source>
        <dbReference type="PROSITE" id="PS50893"/>
    </source>
</evidence>
<dbReference type="PANTHER" id="PTHR43297:SF2">
    <property type="entry name" value="DIPEPTIDE TRANSPORT ATP-BINDING PROTEIN DPPD"/>
    <property type="match status" value="1"/>
</dbReference>
<keyword evidence="10" id="KW-1185">Reference proteome</keyword>
<keyword evidence="6" id="KW-0067">ATP-binding</keyword>
<dbReference type="PROSITE" id="PS00211">
    <property type="entry name" value="ABC_TRANSPORTER_1"/>
    <property type="match status" value="2"/>
</dbReference>
<evidence type="ECO:0000256" key="2">
    <source>
        <dbReference type="ARBA" id="ARBA00005417"/>
    </source>
</evidence>
<dbReference type="SMART" id="SM00382">
    <property type="entry name" value="AAA"/>
    <property type="match status" value="2"/>
</dbReference>
<gene>
    <name evidence="9" type="ordered locus">Bind_3465</name>
</gene>
<dbReference type="KEGG" id="bid:Bind_3465"/>
<dbReference type="PANTHER" id="PTHR43297">
    <property type="entry name" value="OLIGOPEPTIDE TRANSPORT ATP-BINDING PROTEIN APPD"/>
    <property type="match status" value="1"/>
</dbReference>
<proteinExistence type="inferred from homology"/>
<dbReference type="Pfam" id="PF00005">
    <property type="entry name" value="ABC_tran"/>
    <property type="match status" value="2"/>
</dbReference>
<keyword evidence="7" id="KW-0472">Membrane</keyword>
<dbReference type="EMBL" id="CP001016">
    <property type="protein sequence ID" value="ACB97022.1"/>
    <property type="molecule type" value="Genomic_DNA"/>
</dbReference>
<dbReference type="AlphaFoldDB" id="B2IFC2"/>
<evidence type="ECO:0000256" key="5">
    <source>
        <dbReference type="ARBA" id="ARBA00022741"/>
    </source>
</evidence>
<dbReference type="GO" id="GO:0005886">
    <property type="term" value="C:plasma membrane"/>
    <property type="evidence" value="ECO:0007669"/>
    <property type="project" value="UniProtKB-SubCell"/>
</dbReference>
<evidence type="ECO:0000256" key="7">
    <source>
        <dbReference type="ARBA" id="ARBA00023136"/>
    </source>
</evidence>
<sequence length="548" mass="59767">MTAVMAPATASGQTDKPLLAFRDLSISYGGQAIVRDLTLSLHPGETAALVGESGSGKSQTALAALRLLPEPAKVSGQILFEGQDLLSLSELALNRLRGRRIALIFQEPMSALDPLFPVGAQIGVILRHHLGLSRRAALTRACELLDQVGIPDPQRRVKAYPHELSGGQRQRVAIAMAIACEPAVLIADEPTTALDVTLAARILDLIEDLKQRLGMALLFISHDLGLVRRIADSVHVMHQGRIVESGPAREIIHHPREAYTRLLLGAAPRPRLRPHPLEAKNLLEARDLTVRFKRRGTLGLPSFGLFRPREKDFTAVDHVNLTLRQGETFGLVGESGSGKSTLARALLRLVPASGSILFEGRDLVALQPRALRPFRHAMQIVFQDPYQALSPRMRIGAIITEGLRIHEPGLNAQALDARAAFALQEVKLDPALRHRFPAECSGGQRQRIAIARAMILRPKLLLLDEPTSALDRSVQAEILELLSLLQASHGLTYLFISHDFGAVRAMADTIGVMRMGHLVESGPAEEILTRPRMDYTSELIAAAFPAES</sequence>
<dbReference type="NCBIfam" id="NF007739">
    <property type="entry name" value="PRK10419.1"/>
    <property type="match status" value="2"/>
</dbReference>
<name>B2IFC2_BEII9</name>
<dbReference type="HOGENOM" id="CLU_000604_86_2_5"/>
<dbReference type="InterPro" id="IPR003593">
    <property type="entry name" value="AAA+_ATPase"/>
</dbReference>
<dbReference type="GO" id="GO:0015833">
    <property type="term" value="P:peptide transport"/>
    <property type="evidence" value="ECO:0007669"/>
    <property type="project" value="InterPro"/>
</dbReference>
<dbReference type="GO" id="GO:0055085">
    <property type="term" value="P:transmembrane transport"/>
    <property type="evidence" value="ECO:0007669"/>
    <property type="project" value="UniProtKB-ARBA"/>
</dbReference>
<dbReference type="Gene3D" id="3.40.50.300">
    <property type="entry name" value="P-loop containing nucleotide triphosphate hydrolases"/>
    <property type="match status" value="2"/>
</dbReference>
<protein>
    <submittedName>
        <fullName evidence="9">ABC transporter related</fullName>
    </submittedName>
</protein>
<dbReference type="InterPro" id="IPR027417">
    <property type="entry name" value="P-loop_NTPase"/>
</dbReference>
<accession>B2IFC2</accession>
<evidence type="ECO:0000313" key="10">
    <source>
        <dbReference type="Proteomes" id="UP000001695"/>
    </source>
</evidence>
<evidence type="ECO:0000256" key="4">
    <source>
        <dbReference type="ARBA" id="ARBA00022475"/>
    </source>
</evidence>
<dbReference type="eggNOG" id="COG4172">
    <property type="taxonomic scope" value="Bacteria"/>
</dbReference>
<reference evidence="10" key="1">
    <citation type="submission" date="2008-03" db="EMBL/GenBank/DDBJ databases">
        <title>Complete sequence of chromosome of Beijerinckia indica subsp. indica ATCC 9039.</title>
        <authorList>
            <consortium name="US DOE Joint Genome Institute"/>
            <person name="Copeland A."/>
            <person name="Lucas S."/>
            <person name="Lapidus A."/>
            <person name="Glavina del Rio T."/>
            <person name="Dalin E."/>
            <person name="Tice H."/>
            <person name="Bruce D."/>
            <person name="Goodwin L."/>
            <person name="Pitluck S."/>
            <person name="LaButti K."/>
            <person name="Schmutz J."/>
            <person name="Larimer F."/>
            <person name="Land M."/>
            <person name="Hauser L."/>
            <person name="Kyrpides N."/>
            <person name="Mikhailova N."/>
            <person name="Dunfield P.F."/>
            <person name="Dedysh S.N."/>
            <person name="Liesack W."/>
            <person name="Saw J.H."/>
            <person name="Alam M."/>
            <person name="Chen Y."/>
            <person name="Murrell J.C."/>
            <person name="Richardson P."/>
        </authorList>
    </citation>
    <scope>NUCLEOTIDE SEQUENCE [LARGE SCALE GENOMIC DNA]</scope>
    <source>
        <strain evidence="10">ATCC 9039 / DSM 1715 / NCIMB 8712</strain>
    </source>
</reference>
<dbReference type="NCBIfam" id="NF008453">
    <property type="entry name" value="PRK11308.1"/>
    <property type="match status" value="2"/>
</dbReference>
<evidence type="ECO:0000256" key="1">
    <source>
        <dbReference type="ARBA" id="ARBA00004417"/>
    </source>
</evidence>
<dbReference type="STRING" id="395963.Bind_3465"/>
<comment type="similarity">
    <text evidence="2">Belongs to the ABC transporter superfamily.</text>
</comment>
<organism evidence="9 10">
    <name type="scientific">Beijerinckia indica subsp. indica (strain ATCC 9039 / DSM 1715 / NCIMB 8712)</name>
    <dbReference type="NCBI Taxonomy" id="395963"/>
    <lineage>
        <taxon>Bacteria</taxon>
        <taxon>Pseudomonadati</taxon>
        <taxon>Pseudomonadota</taxon>
        <taxon>Alphaproteobacteria</taxon>
        <taxon>Hyphomicrobiales</taxon>
        <taxon>Beijerinckiaceae</taxon>
        <taxon>Beijerinckia</taxon>
    </lineage>
</organism>
<dbReference type="GO" id="GO:0016887">
    <property type="term" value="F:ATP hydrolysis activity"/>
    <property type="evidence" value="ECO:0007669"/>
    <property type="project" value="InterPro"/>
</dbReference>
<dbReference type="Proteomes" id="UP000001695">
    <property type="component" value="Chromosome"/>
</dbReference>
<dbReference type="Pfam" id="PF08352">
    <property type="entry name" value="oligo_HPY"/>
    <property type="match status" value="2"/>
</dbReference>
<feature type="domain" description="ABC transporter" evidence="8">
    <location>
        <begin position="19"/>
        <end position="264"/>
    </location>
</feature>
<dbReference type="InterPro" id="IPR050388">
    <property type="entry name" value="ABC_Ni/Peptide_Import"/>
</dbReference>